<protein>
    <submittedName>
        <fullName evidence="1">Isocitrate lyase/phosphoenolpyruvate mutase family protein</fullName>
    </submittedName>
</protein>
<dbReference type="InterPro" id="IPR040442">
    <property type="entry name" value="Pyrv_kinase-like_dom_sf"/>
</dbReference>
<dbReference type="PANTHER" id="PTHR42905:SF16">
    <property type="entry name" value="CARBOXYPHOSPHONOENOLPYRUVATE PHOSPHONOMUTASE-LIKE PROTEIN (AFU_ORTHOLOGUE AFUA_5G07230)"/>
    <property type="match status" value="1"/>
</dbReference>
<proteinExistence type="predicted"/>
<dbReference type="SUPFAM" id="SSF51621">
    <property type="entry name" value="Phosphoenolpyruvate/pyruvate domain"/>
    <property type="match status" value="1"/>
</dbReference>
<keyword evidence="1" id="KW-0456">Lyase</keyword>
<organism evidence="1 2">
    <name type="scientific">Mucilaginibacter mali</name>
    <dbReference type="NCBI Taxonomy" id="2740462"/>
    <lineage>
        <taxon>Bacteria</taxon>
        <taxon>Pseudomonadati</taxon>
        <taxon>Bacteroidota</taxon>
        <taxon>Sphingobacteriia</taxon>
        <taxon>Sphingobacteriales</taxon>
        <taxon>Sphingobacteriaceae</taxon>
        <taxon>Mucilaginibacter</taxon>
    </lineage>
</organism>
<name>A0A7D4TP18_9SPHI</name>
<keyword evidence="1" id="KW-0670">Pyruvate</keyword>
<dbReference type="EMBL" id="CP054139">
    <property type="protein sequence ID" value="QKJ30414.1"/>
    <property type="molecule type" value="Genomic_DNA"/>
</dbReference>
<dbReference type="AlphaFoldDB" id="A0A7D4TP18"/>
<evidence type="ECO:0000313" key="1">
    <source>
        <dbReference type="EMBL" id="QKJ30414.1"/>
    </source>
</evidence>
<gene>
    <name evidence="1" type="ORF">HQ865_11820</name>
</gene>
<dbReference type="GO" id="GO:0016829">
    <property type="term" value="F:lyase activity"/>
    <property type="evidence" value="ECO:0007669"/>
    <property type="project" value="UniProtKB-KW"/>
</dbReference>
<dbReference type="CDD" id="cd00377">
    <property type="entry name" value="ICL_PEPM"/>
    <property type="match status" value="1"/>
</dbReference>
<dbReference type="Gene3D" id="3.20.20.60">
    <property type="entry name" value="Phosphoenolpyruvate-binding domains"/>
    <property type="match status" value="1"/>
</dbReference>
<evidence type="ECO:0000313" key="2">
    <source>
        <dbReference type="Proteomes" id="UP000505355"/>
    </source>
</evidence>
<dbReference type="Gene3D" id="6.10.250.2750">
    <property type="match status" value="1"/>
</dbReference>
<dbReference type="KEGG" id="mmab:HQ865_11820"/>
<accession>A0A7D4TP18</accession>
<reference evidence="1 2" key="1">
    <citation type="submission" date="2020-05" db="EMBL/GenBank/DDBJ databases">
        <title>Mucilaginibacter mali sp. nov.</title>
        <authorList>
            <person name="Kim H.S."/>
            <person name="Lee K.C."/>
            <person name="Suh M.K."/>
            <person name="Kim J.-S."/>
            <person name="Han K.-I."/>
            <person name="Eom M.K."/>
            <person name="Shin Y.K."/>
            <person name="Lee J.-S."/>
        </authorList>
    </citation>
    <scope>NUCLEOTIDE SEQUENCE [LARGE SCALE GENOMIC DNA]</scope>
    <source>
        <strain evidence="1 2">G2-14</strain>
    </source>
</reference>
<sequence length="276" mass="29070">MSATQSSKAEKFRALHQRDGIFVIPNPWDAGSAKMLEGLGFEALATTSAGLAYSLAKTDGDGMVTRKETLENARLICSATDLPVAADLENGYGDLPETCAETILMAAGVGLVGGSIEDATGRADDPIYDFDLSVARIKAAVAAARSLPFPFMLAARAENLIRGRYDLPDTIRRLKAYAEAGADVLFAPGLKTREEIEEVVKAVAPKPVNVVVGLGSSALSVNDMAALGVKRISLGSALARAAYGGFINAAKEIKERGTFGFTADTISYAEIAKFFK</sequence>
<dbReference type="RefSeq" id="WP_173415089.1">
    <property type="nucleotide sequence ID" value="NZ_CP054139.1"/>
</dbReference>
<dbReference type="Proteomes" id="UP000505355">
    <property type="component" value="Chromosome"/>
</dbReference>
<dbReference type="InterPro" id="IPR039556">
    <property type="entry name" value="ICL/PEPM"/>
</dbReference>
<keyword evidence="2" id="KW-1185">Reference proteome</keyword>
<dbReference type="InterPro" id="IPR015813">
    <property type="entry name" value="Pyrv/PenolPyrv_kinase-like_dom"/>
</dbReference>
<dbReference type="PANTHER" id="PTHR42905">
    <property type="entry name" value="PHOSPHOENOLPYRUVATE CARBOXYLASE"/>
    <property type="match status" value="1"/>
</dbReference>
<dbReference type="Pfam" id="PF13714">
    <property type="entry name" value="PEP_mutase"/>
    <property type="match status" value="1"/>
</dbReference>